<evidence type="ECO:0000256" key="4">
    <source>
        <dbReference type="RuleBase" id="RU000568"/>
    </source>
</evidence>
<sequence length="140" mass="15077">MSLAFVSHRLNALSLGPPRSAKVKSLSRTSTSCSVPLHSCLSARRNGVCGAQLLPSTHSTAKIQRIEAVGAVCGKLKTRKAAAKRYKITGTGKVLTRRPGKQHINEKKSSKKLSQLGKLKQVDHGDLIKVKRCLPNASIK</sequence>
<keyword evidence="6" id="KW-1185">Reference proteome</keyword>
<dbReference type="PANTHER" id="PTHR33343">
    <property type="entry name" value="54S RIBOSOMAL PROTEIN BL35M"/>
    <property type="match status" value="1"/>
</dbReference>
<dbReference type="PROSITE" id="PS00936">
    <property type="entry name" value="RIBOSOMAL_L35"/>
    <property type="match status" value="1"/>
</dbReference>
<dbReference type="InterPro" id="IPR021137">
    <property type="entry name" value="Ribosomal_bL35-like"/>
</dbReference>
<dbReference type="Proteomes" id="UP001491310">
    <property type="component" value="Unassembled WGS sequence"/>
</dbReference>
<dbReference type="NCBIfam" id="TIGR00001">
    <property type="entry name" value="rpmI_bact"/>
    <property type="match status" value="1"/>
</dbReference>
<comment type="similarity">
    <text evidence="1 4">Belongs to the bacterial ribosomal protein bL35 family.</text>
</comment>
<evidence type="ECO:0000256" key="2">
    <source>
        <dbReference type="ARBA" id="ARBA00022980"/>
    </source>
</evidence>
<evidence type="ECO:0000256" key="1">
    <source>
        <dbReference type="ARBA" id="ARBA00006598"/>
    </source>
</evidence>
<comment type="caution">
    <text evidence="5">The sequence shown here is derived from an EMBL/GenBank/DDBJ whole genome shotgun (WGS) entry which is preliminary data.</text>
</comment>
<dbReference type="Pfam" id="PF01632">
    <property type="entry name" value="Ribosomal_L35p"/>
    <property type="match status" value="1"/>
</dbReference>
<dbReference type="InterPro" id="IPR001706">
    <property type="entry name" value="Ribosomal_bL35"/>
</dbReference>
<dbReference type="InterPro" id="IPR037229">
    <property type="entry name" value="Ribosomal_bL35_sf"/>
</dbReference>
<dbReference type="InterPro" id="IPR018265">
    <property type="entry name" value="Ribosomal_bL35_CS"/>
</dbReference>
<organism evidence="5 6">
    <name type="scientific">Coccomyxa subellipsoidea</name>
    <dbReference type="NCBI Taxonomy" id="248742"/>
    <lineage>
        <taxon>Eukaryota</taxon>
        <taxon>Viridiplantae</taxon>
        <taxon>Chlorophyta</taxon>
        <taxon>core chlorophytes</taxon>
        <taxon>Trebouxiophyceae</taxon>
        <taxon>Trebouxiophyceae incertae sedis</taxon>
        <taxon>Coccomyxaceae</taxon>
        <taxon>Coccomyxa</taxon>
    </lineage>
</organism>
<dbReference type="HAMAP" id="MF_00514">
    <property type="entry name" value="Ribosomal_bL35"/>
    <property type="match status" value="1"/>
</dbReference>
<proteinExistence type="inferred from homology"/>
<evidence type="ECO:0000256" key="3">
    <source>
        <dbReference type="ARBA" id="ARBA00023274"/>
    </source>
</evidence>
<evidence type="ECO:0000313" key="5">
    <source>
        <dbReference type="EMBL" id="KAK9914894.1"/>
    </source>
</evidence>
<dbReference type="Gene3D" id="4.10.410.60">
    <property type="match status" value="1"/>
</dbReference>
<dbReference type="PRINTS" id="PR00064">
    <property type="entry name" value="RIBOSOMALL35"/>
</dbReference>
<name>A0ABR2YTQ3_9CHLO</name>
<reference evidence="5 6" key="1">
    <citation type="journal article" date="2024" name="Nat. Commun.">
        <title>Phylogenomics reveals the evolutionary origins of lichenization in chlorophyte algae.</title>
        <authorList>
            <person name="Puginier C."/>
            <person name="Libourel C."/>
            <person name="Otte J."/>
            <person name="Skaloud P."/>
            <person name="Haon M."/>
            <person name="Grisel S."/>
            <person name="Petersen M."/>
            <person name="Berrin J.G."/>
            <person name="Delaux P.M."/>
            <person name="Dal Grande F."/>
            <person name="Keller J."/>
        </authorList>
    </citation>
    <scope>NUCLEOTIDE SEQUENCE [LARGE SCALE GENOMIC DNA]</scope>
    <source>
        <strain evidence="5 6">SAG 216-7</strain>
    </source>
</reference>
<dbReference type="PANTHER" id="PTHR33343:SF1">
    <property type="entry name" value="LARGE RIBOSOMAL SUBUNIT PROTEIN BL35M"/>
    <property type="match status" value="1"/>
</dbReference>
<keyword evidence="2 4" id="KW-0689">Ribosomal protein</keyword>
<dbReference type="SUPFAM" id="SSF143034">
    <property type="entry name" value="L35p-like"/>
    <property type="match status" value="1"/>
</dbReference>
<accession>A0ABR2YTQ3</accession>
<dbReference type="EMBL" id="JALJOT010000005">
    <property type="protein sequence ID" value="KAK9914894.1"/>
    <property type="molecule type" value="Genomic_DNA"/>
</dbReference>
<keyword evidence="3 4" id="KW-0687">Ribonucleoprotein</keyword>
<gene>
    <name evidence="5" type="ORF">WJX75_001985</name>
</gene>
<evidence type="ECO:0000313" key="6">
    <source>
        <dbReference type="Proteomes" id="UP001491310"/>
    </source>
</evidence>
<protein>
    <recommendedName>
        <fullName evidence="4">50S ribosomal protein L35</fullName>
    </recommendedName>
</protein>